<reference evidence="7 8" key="1">
    <citation type="submission" date="2017-01" db="EMBL/GenBank/DDBJ databases">
        <title>Draft sequence of Acidihalobacter ferrooxidans strain DSM 14175 (strain V8).</title>
        <authorList>
            <person name="Khaleque H.N."/>
            <person name="Ramsay J.P."/>
            <person name="Murphy R.J.T."/>
            <person name="Kaksonen A.H."/>
            <person name="Boxall N.J."/>
            <person name="Watkin E.L.J."/>
        </authorList>
    </citation>
    <scope>NUCLEOTIDE SEQUENCE [LARGE SCALE GENOMIC DNA]</scope>
    <source>
        <strain evidence="7 8">V8</strain>
    </source>
</reference>
<dbReference type="Gene3D" id="1.10.287.130">
    <property type="match status" value="1"/>
</dbReference>
<dbReference type="PANTHER" id="PTHR43711:SF1">
    <property type="entry name" value="HISTIDINE KINASE 1"/>
    <property type="match status" value="1"/>
</dbReference>
<dbReference type="EC" id="2.7.13.3" evidence="2"/>
<dbReference type="InterPro" id="IPR050736">
    <property type="entry name" value="Sensor_HK_Regulatory"/>
</dbReference>
<protein>
    <recommendedName>
        <fullName evidence="2">histidine kinase</fullName>
        <ecNumber evidence="2">2.7.13.3</ecNumber>
    </recommendedName>
</protein>
<dbReference type="SUPFAM" id="SSF55874">
    <property type="entry name" value="ATPase domain of HSP90 chaperone/DNA topoisomerase II/histidine kinase"/>
    <property type="match status" value="1"/>
</dbReference>
<feature type="domain" description="Histidine kinase" evidence="6">
    <location>
        <begin position="29"/>
        <end position="221"/>
    </location>
</feature>
<dbReference type="InterPro" id="IPR003661">
    <property type="entry name" value="HisK_dim/P_dom"/>
</dbReference>
<evidence type="ECO:0000256" key="4">
    <source>
        <dbReference type="ARBA" id="ARBA00022777"/>
    </source>
</evidence>
<keyword evidence="4" id="KW-0418">Kinase</keyword>
<dbReference type="SUPFAM" id="SSF47384">
    <property type="entry name" value="Homodimeric domain of signal transducing histidine kinase"/>
    <property type="match status" value="1"/>
</dbReference>
<name>A0A1P8UFV6_9GAMM</name>
<dbReference type="Gene3D" id="3.30.565.10">
    <property type="entry name" value="Histidine kinase-like ATPase, C-terminal domain"/>
    <property type="match status" value="1"/>
</dbReference>
<keyword evidence="3" id="KW-0808">Transferase</keyword>
<dbReference type="InterPro" id="IPR036097">
    <property type="entry name" value="HisK_dim/P_sf"/>
</dbReference>
<gene>
    <name evidence="7" type="ORF">BW247_06175</name>
</gene>
<dbReference type="PROSITE" id="PS50109">
    <property type="entry name" value="HIS_KIN"/>
    <property type="match status" value="1"/>
</dbReference>
<dbReference type="InterPro" id="IPR005467">
    <property type="entry name" value="His_kinase_dom"/>
</dbReference>
<dbReference type="GO" id="GO:0000155">
    <property type="term" value="F:phosphorelay sensor kinase activity"/>
    <property type="evidence" value="ECO:0007669"/>
    <property type="project" value="InterPro"/>
</dbReference>
<evidence type="ECO:0000256" key="2">
    <source>
        <dbReference type="ARBA" id="ARBA00012438"/>
    </source>
</evidence>
<organism evidence="7 8">
    <name type="scientific">Acidihalobacter ferrooxydans</name>
    <dbReference type="NCBI Taxonomy" id="1765967"/>
    <lineage>
        <taxon>Bacteria</taxon>
        <taxon>Pseudomonadati</taxon>
        <taxon>Pseudomonadota</taxon>
        <taxon>Gammaproteobacteria</taxon>
        <taxon>Chromatiales</taxon>
        <taxon>Ectothiorhodospiraceae</taxon>
        <taxon>Acidihalobacter</taxon>
    </lineage>
</organism>
<keyword evidence="5" id="KW-0902">Two-component regulatory system</keyword>
<dbReference type="EMBL" id="CP019434">
    <property type="protein sequence ID" value="APZ42733.1"/>
    <property type="molecule type" value="Genomic_DNA"/>
</dbReference>
<evidence type="ECO:0000259" key="6">
    <source>
        <dbReference type="PROSITE" id="PS50109"/>
    </source>
</evidence>
<sequence length="226" mass="25683">MWSWIKPLLQRPPPVPSAHSFDNRDAIAALIHEINNPLSTLVNAAFALSEQAGATPERRQFAQTLRGEARRIHHLADTMGMLCRHQNVEHANFDLTDVLNDLLLLARLEPGLRGERQLLIRSSEGPLPVRGDAELIQQVLWNLLLNASHHGVGDIELEVQLQRKQVKLCICNRCPQKPPANDGMTLDLSLSNYILSRHRSTLCLIRHDDRFEASFILQRTRRLEVQ</sequence>
<dbReference type="InterPro" id="IPR036890">
    <property type="entry name" value="HATPase_C_sf"/>
</dbReference>
<dbReference type="Pfam" id="PF00512">
    <property type="entry name" value="HisKA"/>
    <property type="match status" value="1"/>
</dbReference>
<dbReference type="PANTHER" id="PTHR43711">
    <property type="entry name" value="TWO-COMPONENT HISTIDINE KINASE"/>
    <property type="match status" value="1"/>
</dbReference>
<dbReference type="STRING" id="1765967.BW247_06175"/>
<evidence type="ECO:0000256" key="1">
    <source>
        <dbReference type="ARBA" id="ARBA00000085"/>
    </source>
</evidence>
<dbReference type="AlphaFoldDB" id="A0A1P8UFV6"/>
<evidence type="ECO:0000256" key="3">
    <source>
        <dbReference type="ARBA" id="ARBA00022679"/>
    </source>
</evidence>
<dbReference type="CDD" id="cd00082">
    <property type="entry name" value="HisKA"/>
    <property type="match status" value="1"/>
</dbReference>
<accession>A0A1P8UFV6</accession>
<keyword evidence="8" id="KW-1185">Reference proteome</keyword>
<evidence type="ECO:0000313" key="7">
    <source>
        <dbReference type="EMBL" id="APZ42733.1"/>
    </source>
</evidence>
<dbReference type="SMART" id="SM00388">
    <property type="entry name" value="HisKA"/>
    <property type="match status" value="1"/>
</dbReference>
<dbReference type="Proteomes" id="UP000243807">
    <property type="component" value="Chromosome"/>
</dbReference>
<evidence type="ECO:0000313" key="8">
    <source>
        <dbReference type="Proteomes" id="UP000243807"/>
    </source>
</evidence>
<proteinExistence type="predicted"/>
<dbReference type="KEGG" id="afy:BW247_06175"/>
<evidence type="ECO:0000256" key="5">
    <source>
        <dbReference type="ARBA" id="ARBA00023012"/>
    </source>
</evidence>
<comment type="catalytic activity">
    <reaction evidence="1">
        <text>ATP + protein L-histidine = ADP + protein N-phospho-L-histidine.</text>
        <dbReference type="EC" id="2.7.13.3"/>
    </reaction>
</comment>